<sequence>MEKKDKVQPITELIYEEGRPSDGKDWSRYKRIVVKVPPTVNHREAAVMADKILKEQGIIE</sequence>
<accession>A0A0G0A9C9</accession>
<dbReference type="EMBL" id="LBOZ01000002">
    <property type="protein sequence ID" value="KKP47921.1"/>
    <property type="molecule type" value="Genomic_DNA"/>
</dbReference>
<evidence type="ECO:0000313" key="2">
    <source>
        <dbReference type="Proteomes" id="UP000033995"/>
    </source>
</evidence>
<dbReference type="Proteomes" id="UP000033995">
    <property type="component" value="Unassembled WGS sequence"/>
</dbReference>
<proteinExistence type="predicted"/>
<name>A0A0G0A9C9_9BACT</name>
<comment type="caution">
    <text evidence="1">The sequence shown here is derived from an EMBL/GenBank/DDBJ whole genome shotgun (WGS) entry which is preliminary data.</text>
</comment>
<reference evidence="1 2" key="1">
    <citation type="journal article" date="2015" name="Nature">
        <title>rRNA introns, odd ribosomes, and small enigmatic genomes across a large radiation of phyla.</title>
        <authorList>
            <person name="Brown C.T."/>
            <person name="Hug L.A."/>
            <person name="Thomas B.C."/>
            <person name="Sharon I."/>
            <person name="Castelle C.J."/>
            <person name="Singh A."/>
            <person name="Wilkins M.J."/>
            <person name="Williams K.H."/>
            <person name="Banfield J.F."/>
        </authorList>
    </citation>
    <scope>NUCLEOTIDE SEQUENCE [LARGE SCALE GENOMIC DNA]</scope>
</reference>
<gene>
    <name evidence="1" type="ORF">UR38_C0002G0024</name>
</gene>
<evidence type="ECO:0000313" key="1">
    <source>
        <dbReference type="EMBL" id="KKP47921.1"/>
    </source>
</evidence>
<organism evidence="1 2">
    <name type="scientific">Candidatus Woesebacteria bacterium GW2011_GWA2_33_28</name>
    <dbReference type="NCBI Taxonomy" id="1618561"/>
    <lineage>
        <taxon>Bacteria</taxon>
        <taxon>Candidatus Woeseibacteriota</taxon>
    </lineage>
</organism>
<protein>
    <submittedName>
        <fullName evidence="1">Uncharacterized protein</fullName>
    </submittedName>
</protein>
<dbReference type="AlphaFoldDB" id="A0A0G0A9C9"/>